<dbReference type="PANTHER" id="PTHR23058">
    <property type="entry name" value="PEROXISOMAL MEMBRANE PROTEIN PEX14"/>
    <property type="match status" value="1"/>
</dbReference>
<keyword evidence="5 10" id="KW-0472">Membrane</keyword>
<dbReference type="RefSeq" id="XP_066694858.1">
    <property type="nucleotide sequence ID" value="XM_066848162.1"/>
</dbReference>
<dbReference type="InterPro" id="IPR006785">
    <property type="entry name" value="Pex14_N"/>
</dbReference>
<keyword evidence="3 10" id="KW-0653">Protein transport</keyword>
<evidence type="ECO:0000313" key="13">
    <source>
        <dbReference type="EMBL" id="KAK7942827.1"/>
    </source>
</evidence>
<evidence type="ECO:0000256" key="8">
    <source>
        <dbReference type="ARBA" id="ARBA00029691"/>
    </source>
</evidence>
<keyword evidence="2 10" id="KW-0813">Transport</keyword>
<comment type="function">
    <text evidence="10">Component of the PEX13-PEX14 docking complex, a translocon channel that specifically mediates the import of peroxisomal cargo proteins bound to PEX5 receptor. The PEX13-PEX14 docking complex forms a large import pore which can be opened to a diameter of about 9 nm. Mechanistically, PEX5 receptor along with cargo proteins associates with the PEX14 subunit of the PEX13-PEX14 docking complex in the cytosol, leading to the insertion of the receptor into the organelle membrane with the concomitant translocation of the cargo into the peroxisome matrix.</text>
</comment>
<gene>
    <name evidence="13" type="ORF">PG986_011940</name>
</gene>
<keyword evidence="14" id="KW-1185">Reference proteome</keyword>
<dbReference type="Gene3D" id="1.10.10.10">
    <property type="entry name" value="Winged helix-like DNA-binding domain superfamily/Winged helix DNA-binding domain"/>
    <property type="match status" value="1"/>
</dbReference>
<evidence type="ECO:0000259" key="12">
    <source>
        <dbReference type="Pfam" id="PF04695"/>
    </source>
</evidence>
<evidence type="ECO:0000256" key="10">
    <source>
        <dbReference type="RuleBase" id="RU367032"/>
    </source>
</evidence>
<dbReference type="InterPro" id="IPR036388">
    <property type="entry name" value="WH-like_DNA-bd_sf"/>
</dbReference>
<name>A0ABR1PYK3_9PEZI</name>
<feature type="region of interest" description="Disordered" evidence="11">
    <location>
        <begin position="48"/>
        <end position="71"/>
    </location>
</feature>
<keyword evidence="6 10" id="KW-0576">Peroxisome</keyword>
<comment type="similarity">
    <text evidence="1 10">Belongs to the peroxin-14 family.</text>
</comment>
<evidence type="ECO:0000256" key="7">
    <source>
        <dbReference type="ARBA" id="ARBA00029502"/>
    </source>
</evidence>
<reference evidence="13 14" key="1">
    <citation type="submission" date="2023-01" db="EMBL/GenBank/DDBJ databases">
        <title>Analysis of 21 Apiospora genomes using comparative genomics revels a genus with tremendous synthesis potential of carbohydrate active enzymes and secondary metabolites.</title>
        <authorList>
            <person name="Sorensen T."/>
        </authorList>
    </citation>
    <scope>NUCLEOTIDE SEQUENCE [LARGE SCALE GENOMIC DNA]</scope>
    <source>
        <strain evidence="13 14">CBS 24483</strain>
    </source>
</reference>
<dbReference type="Proteomes" id="UP001391051">
    <property type="component" value="Unassembled WGS sequence"/>
</dbReference>
<evidence type="ECO:0000256" key="2">
    <source>
        <dbReference type="ARBA" id="ARBA00022448"/>
    </source>
</evidence>
<dbReference type="InterPro" id="IPR025655">
    <property type="entry name" value="PEX14"/>
</dbReference>
<feature type="compositionally biased region" description="Polar residues" evidence="11">
    <location>
        <begin position="268"/>
        <end position="314"/>
    </location>
</feature>
<feature type="domain" description="Peroxisome membrane anchor protein Pex14p N-terminal" evidence="12">
    <location>
        <begin position="4"/>
        <end position="48"/>
    </location>
</feature>
<evidence type="ECO:0000256" key="4">
    <source>
        <dbReference type="ARBA" id="ARBA00023010"/>
    </source>
</evidence>
<sequence length="362" mass="39010">MPIREELVTSAVNFLQDPNVAASPVENKLSFLRSKNLTQEEIDASLARVGIPPPSHPVAAPSQPVAGPVQHQQQPYYNASYPSAAPYGWQPPPPPPPKRDWRDWFIMATVVGGVGYGFYAISKRYLYPLVAPPTPEKLEQDKATVDEQFEKAFATLEQLSKDTESLKASEQDRTEKLDKILVELEDCMTETKSGKRRQEDETDRLRSEVESLKDAIPKSMAANKDFTDERLREIANEVKSLKSLIGQRMSSAPAAPTAPAASAPNNSYLQSARSNVPSTSTVTPGNEPESQSNGEVKNGTNGETPSTSGRQDYLSSLGGRSSPFASGMPAGTAAIPAWQLAMANQGSSDADNTSQQGASGSS</sequence>
<keyword evidence="4" id="KW-0811">Translocation</keyword>
<evidence type="ECO:0000256" key="6">
    <source>
        <dbReference type="ARBA" id="ARBA00023140"/>
    </source>
</evidence>
<proteinExistence type="inferred from homology"/>
<dbReference type="EMBL" id="JAQQWE010000008">
    <property type="protein sequence ID" value="KAK7942827.1"/>
    <property type="molecule type" value="Genomic_DNA"/>
</dbReference>
<protein>
    <recommendedName>
        <fullName evidence="7 10">Peroxisomal membrane protein PEX14</fullName>
    </recommendedName>
    <alternativeName>
        <fullName evidence="8 10">Peroxin-14</fullName>
    </alternativeName>
</protein>
<dbReference type="Pfam" id="PF04695">
    <property type="entry name" value="Pex14_N"/>
    <property type="match status" value="1"/>
</dbReference>
<dbReference type="GeneID" id="92081224"/>
<dbReference type="PANTHER" id="PTHR23058:SF0">
    <property type="entry name" value="PEROXISOMAL MEMBRANE PROTEIN PEX14"/>
    <property type="match status" value="1"/>
</dbReference>
<evidence type="ECO:0000256" key="9">
    <source>
        <dbReference type="ARBA" id="ARBA00046271"/>
    </source>
</evidence>
<evidence type="ECO:0000256" key="3">
    <source>
        <dbReference type="ARBA" id="ARBA00022927"/>
    </source>
</evidence>
<evidence type="ECO:0000256" key="5">
    <source>
        <dbReference type="ARBA" id="ARBA00023136"/>
    </source>
</evidence>
<feature type="compositionally biased region" description="Low complexity" evidence="11">
    <location>
        <begin position="252"/>
        <end position="267"/>
    </location>
</feature>
<evidence type="ECO:0000256" key="11">
    <source>
        <dbReference type="SAM" id="MobiDB-lite"/>
    </source>
</evidence>
<evidence type="ECO:0000313" key="14">
    <source>
        <dbReference type="Proteomes" id="UP001391051"/>
    </source>
</evidence>
<organism evidence="13 14">
    <name type="scientific">Apiospora aurea</name>
    <dbReference type="NCBI Taxonomy" id="335848"/>
    <lineage>
        <taxon>Eukaryota</taxon>
        <taxon>Fungi</taxon>
        <taxon>Dikarya</taxon>
        <taxon>Ascomycota</taxon>
        <taxon>Pezizomycotina</taxon>
        <taxon>Sordariomycetes</taxon>
        <taxon>Xylariomycetidae</taxon>
        <taxon>Amphisphaeriales</taxon>
        <taxon>Apiosporaceae</taxon>
        <taxon>Apiospora</taxon>
    </lineage>
</organism>
<comment type="caution">
    <text evidence="13">The sequence shown here is derived from an EMBL/GenBank/DDBJ whole genome shotgun (WGS) entry which is preliminary data.</text>
</comment>
<comment type="subcellular location">
    <subcellularLocation>
        <location evidence="9 10">Peroxisome membrane</location>
    </subcellularLocation>
</comment>
<evidence type="ECO:0000256" key="1">
    <source>
        <dbReference type="ARBA" id="ARBA00005443"/>
    </source>
</evidence>
<feature type="region of interest" description="Disordered" evidence="11">
    <location>
        <begin position="252"/>
        <end position="330"/>
    </location>
</feature>
<accession>A0ABR1PYK3</accession>